<keyword evidence="2" id="KW-1185">Reference proteome</keyword>
<name>A0A8J5RCJ7_ZIZPA</name>
<dbReference type="EMBL" id="JAAALK010000290">
    <property type="protein sequence ID" value="KAG8047518.1"/>
    <property type="molecule type" value="Genomic_DNA"/>
</dbReference>
<reference evidence="1" key="2">
    <citation type="submission" date="2021-02" db="EMBL/GenBank/DDBJ databases">
        <authorList>
            <person name="Kimball J.A."/>
            <person name="Haas M.W."/>
            <person name="Macchietto M."/>
            <person name="Kono T."/>
            <person name="Duquette J."/>
            <person name="Shao M."/>
        </authorList>
    </citation>
    <scope>NUCLEOTIDE SEQUENCE</scope>
    <source>
        <tissue evidence="1">Fresh leaf tissue</tissue>
    </source>
</reference>
<evidence type="ECO:0000313" key="1">
    <source>
        <dbReference type="EMBL" id="KAG8047518.1"/>
    </source>
</evidence>
<sequence>MNRLQYSSMVPVWSSMASSPRRLSPDEVPGLFAVRAPWWWLNERTGRSNAKDWEALAKTEKLEILEHGVALELAKLETAVEAIHGNLLYLISK</sequence>
<dbReference type="Proteomes" id="UP000729402">
    <property type="component" value="Unassembled WGS sequence"/>
</dbReference>
<proteinExistence type="predicted"/>
<protein>
    <submittedName>
        <fullName evidence="1">Uncharacterized protein</fullName>
    </submittedName>
</protein>
<gene>
    <name evidence="1" type="ORF">GUJ93_ZPchr0008g13051</name>
</gene>
<accession>A0A8J5RCJ7</accession>
<evidence type="ECO:0000313" key="2">
    <source>
        <dbReference type="Proteomes" id="UP000729402"/>
    </source>
</evidence>
<organism evidence="1 2">
    <name type="scientific">Zizania palustris</name>
    <name type="common">Northern wild rice</name>
    <dbReference type="NCBI Taxonomy" id="103762"/>
    <lineage>
        <taxon>Eukaryota</taxon>
        <taxon>Viridiplantae</taxon>
        <taxon>Streptophyta</taxon>
        <taxon>Embryophyta</taxon>
        <taxon>Tracheophyta</taxon>
        <taxon>Spermatophyta</taxon>
        <taxon>Magnoliopsida</taxon>
        <taxon>Liliopsida</taxon>
        <taxon>Poales</taxon>
        <taxon>Poaceae</taxon>
        <taxon>BOP clade</taxon>
        <taxon>Oryzoideae</taxon>
        <taxon>Oryzeae</taxon>
        <taxon>Zizaniinae</taxon>
        <taxon>Zizania</taxon>
    </lineage>
</organism>
<dbReference type="AlphaFoldDB" id="A0A8J5RCJ7"/>
<reference evidence="1" key="1">
    <citation type="journal article" date="2021" name="bioRxiv">
        <title>Whole Genome Assembly and Annotation of Northern Wild Rice, Zizania palustris L., Supports a Whole Genome Duplication in the Zizania Genus.</title>
        <authorList>
            <person name="Haas M."/>
            <person name="Kono T."/>
            <person name="Macchietto M."/>
            <person name="Millas R."/>
            <person name="McGilp L."/>
            <person name="Shao M."/>
            <person name="Duquette J."/>
            <person name="Hirsch C.N."/>
            <person name="Kimball J."/>
        </authorList>
    </citation>
    <scope>NUCLEOTIDE SEQUENCE</scope>
    <source>
        <tissue evidence="1">Fresh leaf tissue</tissue>
    </source>
</reference>
<comment type="caution">
    <text evidence="1">The sequence shown here is derived from an EMBL/GenBank/DDBJ whole genome shotgun (WGS) entry which is preliminary data.</text>
</comment>
<dbReference type="OrthoDB" id="759142at2759"/>